<sequence>MASRIISRIHHKTSALFVCDIQEKFRPITVYYPEIIEVARRMIGASHSLGMHIVATEQYPKGLGPTVSELELKKFNIPVFDKTKFSMCIPEVMETLPKENESVILVGIMAQVCVLQSAMDLMEQGKDVHVIVDAVSAGNMVERKYAFEALKEAGAKLRTSESVIYELLKGSGHPNFKAVQSFIKTSAPDSGLMDL</sequence>
<evidence type="ECO:0000313" key="2">
    <source>
        <dbReference type="WBParaSite" id="RSKR_0000430700.1"/>
    </source>
</evidence>
<evidence type="ECO:0000313" key="1">
    <source>
        <dbReference type="Proteomes" id="UP000095286"/>
    </source>
</evidence>
<proteinExistence type="predicted"/>
<name>A0AC35TUD2_9BILA</name>
<protein>
    <submittedName>
        <fullName evidence="2">Isochorismatase domain-containing protein</fullName>
    </submittedName>
</protein>
<organism evidence="1 2">
    <name type="scientific">Rhabditophanes sp. KR3021</name>
    <dbReference type="NCBI Taxonomy" id="114890"/>
    <lineage>
        <taxon>Eukaryota</taxon>
        <taxon>Metazoa</taxon>
        <taxon>Ecdysozoa</taxon>
        <taxon>Nematoda</taxon>
        <taxon>Chromadorea</taxon>
        <taxon>Rhabditida</taxon>
        <taxon>Tylenchina</taxon>
        <taxon>Panagrolaimomorpha</taxon>
        <taxon>Strongyloidoidea</taxon>
        <taxon>Alloionematidae</taxon>
        <taxon>Rhabditophanes</taxon>
    </lineage>
</organism>
<reference evidence="2" key="1">
    <citation type="submission" date="2016-11" db="UniProtKB">
        <authorList>
            <consortium name="WormBaseParasite"/>
        </authorList>
    </citation>
    <scope>IDENTIFICATION</scope>
    <source>
        <strain evidence="2">KR3021</strain>
    </source>
</reference>
<dbReference type="WBParaSite" id="RSKR_0000430700.1">
    <property type="protein sequence ID" value="RSKR_0000430700.1"/>
    <property type="gene ID" value="RSKR_0000430700"/>
</dbReference>
<accession>A0AC35TUD2</accession>
<dbReference type="Proteomes" id="UP000095286">
    <property type="component" value="Unplaced"/>
</dbReference>